<evidence type="ECO:0000256" key="8">
    <source>
        <dbReference type="SAM" id="Phobius"/>
    </source>
</evidence>
<dbReference type="PANTHER" id="PTHR33908">
    <property type="entry name" value="MANNOSYLTRANSFERASE YKCB-RELATED"/>
    <property type="match status" value="1"/>
</dbReference>
<feature type="transmembrane region" description="Helical" evidence="8">
    <location>
        <begin position="331"/>
        <end position="349"/>
    </location>
</feature>
<comment type="caution">
    <text evidence="10">The sequence shown here is derived from an EMBL/GenBank/DDBJ whole genome shotgun (WGS) entry which is preliminary data.</text>
</comment>
<organism evidence="10 11">
    <name type="scientific">Candidatus Blackburnbacteria bacterium RIFCSPLOWO2_01_FULL_40_20</name>
    <dbReference type="NCBI Taxonomy" id="1797519"/>
    <lineage>
        <taxon>Bacteria</taxon>
        <taxon>Candidatus Blackburniibacteriota</taxon>
    </lineage>
</organism>
<protein>
    <recommendedName>
        <fullName evidence="9">Glycosyltransferase RgtA/B/C/D-like domain-containing protein</fullName>
    </recommendedName>
</protein>
<keyword evidence="7 8" id="KW-0472">Membrane</keyword>
<dbReference type="GO" id="GO:0005886">
    <property type="term" value="C:plasma membrane"/>
    <property type="evidence" value="ECO:0007669"/>
    <property type="project" value="UniProtKB-SubCell"/>
</dbReference>
<keyword evidence="3" id="KW-0328">Glycosyltransferase</keyword>
<feature type="transmembrane region" description="Helical" evidence="8">
    <location>
        <begin position="163"/>
        <end position="180"/>
    </location>
</feature>
<dbReference type="InterPro" id="IPR050297">
    <property type="entry name" value="LipidA_mod_glycosyltrf_83"/>
</dbReference>
<feature type="transmembrane region" description="Helical" evidence="8">
    <location>
        <begin position="272"/>
        <end position="292"/>
    </location>
</feature>
<evidence type="ECO:0000259" key="9">
    <source>
        <dbReference type="Pfam" id="PF13231"/>
    </source>
</evidence>
<evidence type="ECO:0000313" key="10">
    <source>
        <dbReference type="EMBL" id="OGY13000.1"/>
    </source>
</evidence>
<evidence type="ECO:0000256" key="5">
    <source>
        <dbReference type="ARBA" id="ARBA00022692"/>
    </source>
</evidence>
<feature type="transmembrane region" description="Helical" evidence="8">
    <location>
        <begin position="237"/>
        <end position="266"/>
    </location>
</feature>
<keyword evidence="4" id="KW-0808">Transferase</keyword>
<name>A0A1G1VC74_9BACT</name>
<comment type="subcellular location">
    <subcellularLocation>
        <location evidence="1">Cell membrane</location>
        <topology evidence="1">Multi-pass membrane protein</topology>
    </subcellularLocation>
</comment>
<evidence type="ECO:0000256" key="7">
    <source>
        <dbReference type="ARBA" id="ARBA00023136"/>
    </source>
</evidence>
<feature type="transmembrane region" description="Helical" evidence="8">
    <location>
        <begin position="458"/>
        <end position="475"/>
    </location>
</feature>
<feature type="transmembrane region" description="Helical" evidence="8">
    <location>
        <begin position="433"/>
        <end position="452"/>
    </location>
</feature>
<sequence>MHKLIFLFGLRKNLLFCCLIFLCLVVAFQYRNRGYWLYPPVASTFDEFAYGWLGMSLIENGIPTSWSFIPDYANGIPQNSRMYFHGNIVSVNSIIPTKDNFVNFPKPIRHIQEIEVDKYKSQFPIVQPYLEQPPLGGILISLPLIFGGKTSFEQASLFDLRKPFVYLGVLTTFLVILLANQWYGRSVALVSGLLYATVPTIILGSRLALPENILAPLLLLEILLLEAYICKKQKGILLAALVLAFISPLVKPFGLSLGLVGIAYFVLKEKDIKKALLFIITPAMSMGAYVLYGMSFDKNTFLGVLSYQSNRFFAGPNILLYKILIPKITKLFLDGWIFFGWLSVAVLSFKKSKHLSLLLGLFSYLLTITFFGGEDFGWYRLPLYPFLMIATGVLVVEIIKRAEFFSTLIFLGTAVASSFAWGLGVYDWSEHLISFRLFLLGAICVLLLPLVFRNKFMYLSKLLLLLLFILTLYLNTRAINNIDMIWPLLGDETSLIIGRE</sequence>
<accession>A0A1G1VC74</accession>
<evidence type="ECO:0000256" key="6">
    <source>
        <dbReference type="ARBA" id="ARBA00022989"/>
    </source>
</evidence>
<keyword evidence="6 8" id="KW-1133">Transmembrane helix</keyword>
<feature type="transmembrane region" description="Helical" evidence="8">
    <location>
        <begin position="187"/>
        <end position="207"/>
    </location>
</feature>
<evidence type="ECO:0000256" key="3">
    <source>
        <dbReference type="ARBA" id="ARBA00022676"/>
    </source>
</evidence>
<proteinExistence type="predicted"/>
<keyword evidence="2" id="KW-1003">Cell membrane</keyword>
<dbReference type="PANTHER" id="PTHR33908:SF11">
    <property type="entry name" value="MEMBRANE PROTEIN"/>
    <property type="match status" value="1"/>
</dbReference>
<evidence type="ECO:0000256" key="4">
    <source>
        <dbReference type="ARBA" id="ARBA00022679"/>
    </source>
</evidence>
<gene>
    <name evidence="10" type="ORF">A3A77_01650</name>
</gene>
<evidence type="ECO:0000313" key="11">
    <source>
        <dbReference type="Proteomes" id="UP000178659"/>
    </source>
</evidence>
<feature type="transmembrane region" description="Helical" evidence="8">
    <location>
        <begin position="355"/>
        <end position="374"/>
    </location>
</feature>
<keyword evidence="5 8" id="KW-0812">Transmembrane</keyword>
<dbReference type="Proteomes" id="UP000178659">
    <property type="component" value="Unassembled WGS sequence"/>
</dbReference>
<dbReference type="AlphaFoldDB" id="A0A1G1VC74"/>
<dbReference type="GO" id="GO:0016763">
    <property type="term" value="F:pentosyltransferase activity"/>
    <property type="evidence" value="ECO:0007669"/>
    <property type="project" value="TreeGrafter"/>
</dbReference>
<feature type="transmembrane region" description="Helical" evidence="8">
    <location>
        <begin position="405"/>
        <end position="426"/>
    </location>
</feature>
<dbReference type="InterPro" id="IPR038731">
    <property type="entry name" value="RgtA/B/C-like"/>
</dbReference>
<evidence type="ECO:0000256" key="1">
    <source>
        <dbReference type="ARBA" id="ARBA00004651"/>
    </source>
</evidence>
<evidence type="ECO:0000256" key="2">
    <source>
        <dbReference type="ARBA" id="ARBA00022475"/>
    </source>
</evidence>
<dbReference type="GO" id="GO:0009103">
    <property type="term" value="P:lipopolysaccharide biosynthetic process"/>
    <property type="evidence" value="ECO:0007669"/>
    <property type="project" value="UniProtKB-ARBA"/>
</dbReference>
<dbReference type="Pfam" id="PF13231">
    <property type="entry name" value="PMT_2"/>
    <property type="match status" value="1"/>
</dbReference>
<feature type="domain" description="Glycosyltransferase RgtA/B/C/D-like" evidence="9">
    <location>
        <begin position="155"/>
        <end position="279"/>
    </location>
</feature>
<reference evidence="10 11" key="1">
    <citation type="journal article" date="2016" name="Nat. Commun.">
        <title>Thousands of microbial genomes shed light on interconnected biogeochemical processes in an aquifer system.</title>
        <authorList>
            <person name="Anantharaman K."/>
            <person name="Brown C.T."/>
            <person name="Hug L.A."/>
            <person name="Sharon I."/>
            <person name="Castelle C.J."/>
            <person name="Probst A.J."/>
            <person name="Thomas B.C."/>
            <person name="Singh A."/>
            <person name="Wilkins M.J."/>
            <person name="Karaoz U."/>
            <person name="Brodie E.L."/>
            <person name="Williams K.H."/>
            <person name="Hubbard S.S."/>
            <person name="Banfield J.F."/>
        </authorList>
    </citation>
    <scope>NUCLEOTIDE SEQUENCE [LARGE SCALE GENOMIC DNA]</scope>
</reference>
<dbReference type="EMBL" id="MHCC01000022">
    <property type="protein sequence ID" value="OGY13000.1"/>
    <property type="molecule type" value="Genomic_DNA"/>
</dbReference>
<feature type="transmembrane region" description="Helical" evidence="8">
    <location>
        <begin position="381"/>
        <end position="399"/>
    </location>
</feature>